<organism evidence="14">
    <name type="scientific">Caldithrix abyssi</name>
    <dbReference type="NCBI Taxonomy" id="187145"/>
    <lineage>
        <taxon>Bacteria</taxon>
        <taxon>Pseudomonadati</taxon>
        <taxon>Calditrichota</taxon>
        <taxon>Calditrichia</taxon>
        <taxon>Calditrichales</taxon>
        <taxon>Calditrichaceae</taxon>
        <taxon>Caldithrix</taxon>
    </lineage>
</organism>
<dbReference type="GO" id="GO:0005254">
    <property type="term" value="F:chloride channel activity"/>
    <property type="evidence" value="ECO:0007669"/>
    <property type="project" value="UniProtKB-KW"/>
</dbReference>
<dbReference type="GO" id="GO:0008324">
    <property type="term" value="F:monoatomic cation transmembrane transporter activity"/>
    <property type="evidence" value="ECO:0007669"/>
    <property type="project" value="InterPro"/>
</dbReference>
<evidence type="ECO:0000259" key="13">
    <source>
        <dbReference type="PROSITE" id="PS51371"/>
    </source>
</evidence>
<feature type="transmembrane region" description="Helical" evidence="11">
    <location>
        <begin position="289"/>
        <end position="311"/>
    </location>
</feature>
<dbReference type="GO" id="GO:0006813">
    <property type="term" value="P:potassium ion transport"/>
    <property type="evidence" value="ECO:0007669"/>
    <property type="project" value="InterPro"/>
</dbReference>
<dbReference type="InterPro" id="IPR001807">
    <property type="entry name" value="ClC"/>
</dbReference>
<dbReference type="Pfam" id="PF00571">
    <property type="entry name" value="CBS"/>
    <property type="match status" value="2"/>
</dbReference>
<evidence type="ECO:0000256" key="11">
    <source>
        <dbReference type="SAM" id="Phobius"/>
    </source>
</evidence>
<dbReference type="PROSITE" id="PS51371">
    <property type="entry name" value="CBS"/>
    <property type="match status" value="2"/>
</dbReference>
<dbReference type="SUPFAM" id="SSF81340">
    <property type="entry name" value="Clc chloride channel"/>
    <property type="match status" value="1"/>
</dbReference>
<feature type="transmembrane region" description="Helical" evidence="11">
    <location>
        <begin position="350"/>
        <end position="370"/>
    </location>
</feature>
<dbReference type="InterPro" id="IPR050368">
    <property type="entry name" value="ClC-type_chloride_channel"/>
</dbReference>
<evidence type="ECO:0000256" key="1">
    <source>
        <dbReference type="ARBA" id="ARBA00004141"/>
    </source>
</evidence>
<evidence type="ECO:0000256" key="6">
    <source>
        <dbReference type="ARBA" id="ARBA00023136"/>
    </source>
</evidence>
<evidence type="ECO:0000256" key="2">
    <source>
        <dbReference type="ARBA" id="ARBA00022448"/>
    </source>
</evidence>
<evidence type="ECO:0000256" key="5">
    <source>
        <dbReference type="ARBA" id="ARBA00023065"/>
    </source>
</evidence>
<evidence type="ECO:0000256" key="9">
    <source>
        <dbReference type="ARBA" id="ARBA00023303"/>
    </source>
</evidence>
<dbReference type="EMBL" id="DRQG01000031">
    <property type="protein sequence ID" value="HGY54788.1"/>
    <property type="molecule type" value="Genomic_DNA"/>
</dbReference>
<reference evidence="14" key="1">
    <citation type="journal article" date="2020" name="mSystems">
        <title>Genome- and Community-Level Interaction Insights into Carbon Utilization and Element Cycling Functions of Hydrothermarchaeota in Hydrothermal Sediment.</title>
        <authorList>
            <person name="Zhou Z."/>
            <person name="Liu Y."/>
            <person name="Xu W."/>
            <person name="Pan J."/>
            <person name="Luo Z.H."/>
            <person name="Li M."/>
        </authorList>
    </citation>
    <scope>NUCLEOTIDE SEQUENCE [LARGE SCALE GENOMIC DNA]</scope>
    <source>
        <strain evidence="14">HyVt-577</strain>
    </source>
</reference>
<feature type="transmembrane region" description="Helical" evidence="11">
    <location>
        <begin position="323"/>
        <end position="343"/>
    </location>
</feature>
<dbReference type="Gene3D" id="3.10.580.10">
    <property type="entry name" value="CBS-domain"/>
    <property type="match status" value="1"/>
</dbReference>
<keyword evidence="4 11" id="KW-1133">Transmembrane helix</keyword>
<gene>
    <name evidence="14" type="ORF">ENK44_03710</name>
</gene>
<evidence type="ECO:0000256" key="8">
    <source>
        <dbReference type="ARBA" id="ARBA00023214"/>
    </source>
</evidence>
<dbReference type="InterPro" id="IPR036721">
    <property type="entry name" value="RCK_C_sf"/>
</dbReference>
<keyword evidence="6 11" id="KW-0472">Membrane</keyword>
<keyword evidence="9" id="KW-0407">Ion channel</keyword>
<dbReference type="Gene3D" id="1.10.3080.10">
    <property type="entry name" value="Clc chloride channel"/>
    <property type="match status" value="1"/>
</dbReference>
<evidence type="ECO:0000313" key="14">
    <source>
        <dbReference type="EMBL" id="HGY54788.1"/>
    </source>
</evidence>
<dbReference type="InterPro" id="IPR000644">
    <property type="entry name" value="CBS_dom"/>
</dbReference>
<dbReference type="SMART" id="SM00116">
    <property type="entry name" value="CBS"/>
    <property type="match status" value="2"/>
</dbReference>
<dbReference type="SUPFAM" id="SSF116726">
    <property type="entry name" value="TrkA C-terminal domain-like"/>
    <property type="match status" value="1"/>
</dbReference>
<dbReference type="Pfam" id="PF02080">
    <property type="entry name" value="TrkA_C"/>
    <property type="match status" value="1"/>
</dbReference>
<keyword evidence="5" id="KW-0406">Ion transport</keyword>
<protein>
    <submittedName>
        <fullName evidence="14">CBS domain-containing protein</fullName>
    </submittedName>
</protein>
<dbReference type="GO" id="GO:0034707">
    <property type="term" value="C:chloride channel complex"/>
    <property type="evidence" value="ECO:0007669"/>
    <property type="project" value="UniProtKB-KW"/>
</dbReference>
<feature type="transmembrane region" description="Helical" evidence="11">
    <location>
        <begin position="35"/>
        <end position="58"/>
    </location>
</feature>
<evidence type="ECO:0000256" key="4">
    <source>
        <dbReference type="ARBA" id="ARBA00022989"/>
    </source>
</evidence>
<feature type="transmembrane region" description="Helical" evidence="11">
    <location>
        <begin position="250"/>
        <end position="268"/>
    </location>
</feature>
<dbReference type="Proteomes" id="UP000885779">
    <property type="component" value="Unassembled WGS sequence"/>
</dbReference>
<keyword evidence="10" id="KW-0129">CBS domain</keyword>
<accession>A0A7V4TZ03</accession>
<feature type="transmembrane region" description="Helical" evidence="11">
    <location>
        <begin position="78"/>
        <end position="98"/>
    </location>
</feature>
<dbReference type="SUPFAM" id="SSF54631">
    <property type="entry name" value="CBS-domain pair"/>
    <property type="match status" value="1"/>
</dbReference>
<feature type="transmembrane region" description="Helical" evidence="11">
    <location>
        <begin position="382"/>
        <end position="407"/>
    </location>
</feature>
<dbReference type="FunFam" id="1.10.3080.10:FF:000018">
    <property type="entry name" value="Chloride transporter, ClC family"/>
    <property type="match status" value="1"/>
</dbReference>
<dbReference type="AlphaFoldDB" id="A0A7V4TZ03"/>
<feature type="domain" description="CBS" evidence="13">
    <location>
        <begin position="467"/>
        <end position="526"/>
    </location>
</feature>
<name>A0A7V4TZ03_CALAY</name>
<feature type="transmembrane region" description="Helical" evidence="11">
    <location>
        <begin position="177"/>
        <end position="205"/>
    </location>
</feature>
<comment type="subcellular location">
    <subcellularLocation>
        <location evidence="1">Membrane</location>
        <topology evidence="1">Multi-pass membrane protein</topology>
    </subcellularLocation>
</comment>
<comment type="caution">
    <text evidence="14">The sequence shown here is derived from an EMBL/GenBank/DDBJ whole genome shotgun (WGS) entry which is preliminary data.</text>
</comment>
<feature type="domain" description="RCK C-terminal" evidence="12">
    <location>
        <begin position="604"/>
        <end position="694"/>
    </location>
</feature>
<dbReference type="PANTHER" id="PTHR43427:SF6">
    <property type="entry name" value="CHLORIDE CHANNEL PROTEIN CLC-E"/>
    <property type="match status" value="1"/>
</dbReference>
<sequence length="694" mass="76515">MQTKPGPFNYKKLIESLSDFFIETLDKARLTEHGFVLLVAVVIGLLGGYGAVFIQHVIKEFHILLWKGPPGLEPILAMPWYWKIAIPTLGGIVVGLIIRYWSAEAKGHGVPEVMEAIALKNGVIRPRVVFAKLLASAFYIASGGSVGREGPVIQIGSAVGSTVGQFFKVNPKRMRTFVACGAASGIAAAFNAPVAGALFAVEIILGDFAVPQFSPIVISSVTATIVSRHYLGDFPAFEVPAYNLVSPLELINYLVLGLLAGFVALGFIKMLYASEEFFDRQKYPDYVKGAIGGIIIGVTGLFFPQIFGVGYDTMDLALSGQMIWQLALGLILIKMFATSISLGSGGSGGIFAPSLFLGAMLGAFYGQVIHQFFPDWTASAGAYALVAMGGVVGAATHGPIAAILIIFEMTNDYKIILPLMITTIIATLISTRLQKESIYTLKLVRRGIDIFAGREVNVLRSLKVSSVVKQSIELVDERSTFTDVLQKIVRSPHNYIYVTDTEGKISGYISMHEIRQTIMDYDNLKNILIAQDLSNPNVEIVRESDNLDYVMKKFGRTGLDEMPVLADNGDDKIVGTIWQTDVISTYNQQIFLRDMSGEMGQSVRNVTKDRRVHVVKDYHLEEIETPSIFLGKTLKEIELRKKYNVELLLIRRKVRQDGRMVTEYIQPQAKSTLQMNDTLLVFGKEKDLHRFENL</sequence>
<evidence type="ECO:0000256" key="7">
    <source>
        <dbReference type="ARBA" id="ARBA00023173"/>
    </source>
</evidence>
<dbReference type="InterPro" id="IPR006037">
    <property type="entry name" value="RCK_C"/>
</dbReference>
<dbReference type="PRINTS" id="PR00762">
    <property type="entry name" value="CLCHANNEL"/>
</dbReference>
<feature type="transmembrane region" description="Helical" evidence="11">
    <location>
        <begin position="414"/>
        <end position="433"/>
    </location>
</feature>
<dbReference type="CDD" id="cd00400">
    <property type="entry name" value="Voltage_gated_ClC"/>
    <property type="match status" value="1"/>
</dbReference>
<proteinExistence type="predicted"/>
<dbReference type="Gene3D" id="3.30.70.1450">
    <property type="entry name" value="Regulator of K+ conductance, C-terminal domain"/>
    <property type="match status" value="1"/>
</dbReference>
<keyword evidence="8" id="KW-0868">Chloride</keyword>
<dbReference type="PANTHER" id="PTHR43427">
    <property type="entry name" value="CHLORIDE CHANNEL PROTEIN CLC-E"/>
    <property type="match status" value="1"/>
</dbReference>
<dbReference type="InterPro" id="IPR046342">
    <property type="entry name" value="CBS_dom_sf"/>
</dbReference>
<evidence type="ECO:0000256" key="10">
    <source>
        <dbReference type="PROSITE-ProRule" id="PRU00703"/>
    </source>
</evidence>
<keyword evidence="2" id="KW-0813">Transport</keyword>
<dbReference type="PROSITE" id="PS51202">
    <property type="entry name" value="RCK_C"/>
    <property type="match status" value="1"/>
</dbReference>
<dbReference type="InterPro" id="IPR014743">
    <property type="entry name" value="Cl-channel_core"/>
</dbReference>
<evidence type="ECO:0000259" key="12">
    <source>
        <dbReference type="PROSITE" id="PS51202"/>
    </source>
</evidence>
<keyword evidence="7" id="KW-0869">Chloride channel</keyword>
<keyword evidence="3 11" id="KW-0812">Transmembrane</keyword>
<feature type="domain" description="CBS" evidence="13">
    <location>
        <begin position="534"/>
        <end position="595"/>
    </location>
</feature>
<evidence type="ECO:0000256" key="3">
    <source>
        <dbReference type="ARBA" id="ARBA00022692"/>
    </source>
</evidence>
<dbReference type="Pfam" id="PF00654">
    <property type="entry name" value="Voltage_CLC"/>
    <property type="match status" value="1"/>
</dbReference>